<dbReference type="Pfam" id="PF13454">
    <property type="entry name" value="NAD_binding_9"/>
    <property type="match status" value="1"/>
</dbReference>
<reference evidence="2" key="1">
    <citation type="submission" date="2021-01" db="EMBL/GenBank/DDBJ databases">
        <title>Paracoccus amoyensis sp. nov., isolated from the surface seawater along the coast of Xiamen Island, China.</title>
        <authorList>
            <person name="Lyu L."/>
        </authorList>
    </citation>
    <scope>NUCLEOTIDE SEQUENCE</scope>
    <source>
        <strain evidence="2">MJ17</strain>
    </source>
</reference>
<dbReference type="InterPro" id="IPR052189">
    <property type="entry name" value="L-asp_N-monooxygenase_NS-form"/>
</dbReference>
<dbReference type="PANTHER" id="PTHR40254">
    <property type="entry name" value="BLR0577 PROTEIN"/>
    <property type="match status" value="1"/>
</dbReference>
<evidence type="ECO:0000313" key="3">
    <source>
        <dbReference type="Proteomes" id="UP000640485"/>
    </source>
</evidence>
<proteinExistence type="predicted"/>
<dbReference type="InterPro" id="IPR036188">
    <property type="entry name" value="FAD/NAD-bd_sf"/>
</dbReference>
<dbReference type="Gene3D" id="3.50.50.60">
    <property type="entry name" value="FAD/NAD(P)-binding domain"/>
    <property type="match status" value="2"/>
</dbReference>
<name>A0A934VU33_9RHOB</name>
<protein>
    <submittedName>
        <fullName evidence="2">FAD/NAD(P)-binding protein</fullName>
    </submittedName>
</protein>
<comment type="caution">
    <text evidence="2">The sequence shown here is derived from an EMBL/GenBank/DDBJ whole genome shotgun (WGS) entry which is preliminary data.</text>
</comment>
<dbReference type="EMBL" id="JAEPRQ010000001">
    <property type="protein sequence ID" value="MBK4215386.1"/>
    <property type="molecule type" value="Genomic_DNA"/>
</dbReference>
<sequence length="470" mass="50793">MNIKNEPTIFDAAPATRPSRHVIVIGGGASGVLMASHLLRQEGADLRVTIVEGRHMLGCGVAYSTTDPNHLLNTRASNMSAFPDLPDDFLKWLASRRDIANRGAEAFVSRGVYGAYMSDLLEKWSAGQAPTRLRCVSALCQRLDETDTGIRATLDDGREIEADLAIIATGHALPDPDPEGLIVRGWEAASPIPAEGRVVIIGSGLSMVDQVVSLLNEGHRGQIVALSRRSQLPRIHAEGAALNFAPEELPLGQPVSALMAWLRDRARRAEGDGGTWRDAVDGLRPHLRAIWRALPNPERARFLRHAASWWEVHRHRLPPESAEQINAALASGQLRLVSGAFLRAERDASGGMQAVLRPRGAASEQALPAERIVDCRGIRRDPAEHATPLIAGLLSSGQARIDPLRLGLDIAANCALIDAKGKASNRIFAIGPVSRAAFWEITAIPDIREQTAALAKMLTATTWRHEAARG</sequence>
<dbReference type="SUPFAM" id="SSF51905">
    <property type="entry name" value="FAD/NAD(P)-binding domain"/>
    <property type="match status" value="1"/>
</dbReference>
<dbReference type="InterPro" id="IPR038732">
    <property type="entry name" value="HpyO/CreE_NAD-binding"/>
</dbReference>
<feature type="domain" description="FAD-dependent urate hydroxylase HpyO/Asp monooxygenase CreE-like FAD/NAD(P)-binding" evidence="1">
    <location>
        <begin position="24"/>
        <end position="171"/>
    </location>
</feature>
<accession>A0A934VU33</accession>
<dbReference type="AlphaFoldDB" id="A0A934VU33"/>
<dbReference type="Proteomes" id="UP000640485">
    <property type="component" value="Unassembled WGS sequence"/>
</dbReference>
<dbReference type="PRINTS" id="PR00368">
    <property type="entry name" value="FADPNR"/>
</dbReference>
<dbReference type="RefSeq" id="WP_200684345.1">
    <property type="nucleotide sequence ID" value="NZ_JAEPRQ010000001.1"/>
</dbReference>
<evidence type="ECO:0000313" key="2">
    <source>
        <dbReference type="EMBL" id="MBK4215386.1"/>
    </source>
</evidence>
<keyword evidence="3" id="KW-1185">Reference proteome</keyword>
<dbReference type="PANTHER" id="PTHR40254:SF1">
    <property type="entry name" value="BLR0577 PROTEIN"/>
    <property type="match status" value="1"/>
</dbReference>
<evidence type="ECO:0000259" key="1">
    <source>
        <dbReference type="Pfam" id="PF13454"/>
    </source>
</evidence>
<gene>
    <name evidence="2" type="ORF">JJJ17_05545</name>
</gene>
<organism evidence="2 3">
    <name type="scientific">Paracoccus caeni</name>
    <dbReference type="NCBI Taxonomy" id="657651"/>
    <lineage>
        <taxon>Bacteria</taxon>
        <taxon>Pseudomonadati</taxon>
        <taxon>Pseudomonadota</taxon>
        <taxon>Alphaproteobacteria</taxon>
        <taxon>Rhodobacterales</taxon>
        <taxon>Paracoccaceae</taxon>
        <taxon>Paracoccus</taxon>
    </lineage>
</organism>